<keyword evidence="2" id="KW-1185">Reference proteome</keyword>
<sequence length="120" mass="14049">MDFRAVSHEGGCQGSLVNGRNELHMFVTDGFLAYSVDLWKMEFEKWTKVLPVPHIAQIPVSLWCDVTYMLSTNKWLMMTEWSDVYEFDMQMKELHSFFPIKYFYALKGSVYTESIISSNP</sequence>
<evidence type="ECO:0000313" key="1">
    <source>
        <dbReference type="EMBL" id="KAI3675542.1"/>
    </source>
</evidence>
<gene>
    <name evidence="1" type="ORF">L1987_85132</name>
</gene>
<name>A0ACB8XV54_9ASTR</name>
<evidence type="ECO:0000313" key="2">
    <source>
        <dbReference type="Proteomes" id="UP001056120"/>
    </source>
</evidence>
<reference evidence="1 2" key="2">
    <citation type="journal article" date="2022" name="Mol. Ecol. Resour.">
        <title>The genomes of chicory, endive, great burdock and yacon provide insights into Asteraceae paleo-polyploidization history and plant inulin production.</title>
        <authorList>
            <person name="Fan W."/>
            <person name="Wang S."/>
            <person name="Wang H."/>
            <person name="Wang A."/>
            <person name="Jiang F."/>
            <person name="Liu H."/>
            <person name="Zhao H."/>
            <person name="Xu D."/>
            <person name="Zhang Y."/>
        </authorList>
    </citation>
    <scope>NUCLEOTIDE SEQUENCE [LARGE SCALE GENOMIC DNA]</scope>
    <source>
        <strain evidence="2">cv. Yunnan</strain>
        <tissue evidence="1">Leaves</tissue>
    </source>
</reference>
<accession>A0ACB8XV54</accession>
<dbReference type="Proteomes" id="UP001056120">
    <property type="component" value="Linkage Group LG29"/>
</dbReference>
<dbReference type="EMBL" id="CM042046">
    <property type="protein sequence ID" value="KAI3675542.1"/>
    <property type="molecule type" value="Genomic_DNA"/>
</dbReference>
<reference evidence="2" key="1">
    <citation type="journal article" date="2022" name="Mol. Ecol. Resour.">
        <title>The genomes of chicory, endive, great burdock and yacon provide insights into Asteraceae palaeo-polyploidization history and plant inulin production.</title>
        <authorList>
            <person name="Fan W."/>
            <person name="Wang S."/>
            <person name="Wang H."/>
            <person name="Wang A."/>
            <person name="Jiang F."/>
            <person name="Liu H."/>
            <person name="Zhao H."/>
            <person name="Xu D."/>
            <person name="Zhang Y."/>
        </authorList>
    </citation>
    <scope>NUCLEOTIDE SEQUENCE [LARGE SCALE GENOMIC DNA]</scope>
    <source>
        <strain evidence="2">cv. Yunnan</strain>
    </source>
</reference>
<comment type="caution">
    <text evidence="1">The sequence shown here is derived from an EMBL/GenBank/DDBJ whole genome shotgun (WGS) entry which is preliminary data.</text>
</comment>
<proteinExistence type="predicted"/>
<organism evidence="1 2">
    <name type="scientific">Smallanthus sonchifolius</name>
    <dbReference type="NCBI Taxonomy" id="185202"/>
    <lineage>
        <taxon>Eukaryota</taxon>
        <taxon>Viridiplantae</taxon>
        <taxon>Streptophyta</taxon>
        <taxon>Embryophyta</taxon>
        <taxon>Tracheophyta</taxon>
        <taxon>Spermatophyta</taxon>
        <taxon>Magnoliopsida</taxon>
        <taxon>eudicotyledons</taxon>
        <taxon>Gunneridae</taxon>
        <taxon>Pentapetalae</taxon>
        <taxon>asterids</taxon>
        <taxon>campanulids</taxon>
        <taxon>Asterales</taxon>
        <taxon>Asteraceae</taxon>
        <taxon>Asteroideae</taxon>
        <taxon>Heliantheae alliance</taxon>
        <taxon>Millerieae</taxon>
        <taxon>Smallanthus</taxon>
    </lineage>
</organism>
<protein>
    <submittedName>
        <fullName evidence="1">Uncharacterized protein</fullName>
    </submittedName>
</protein>